<dbReference type="GO" id="GO:0015074">
    <property type="term" value="P:DNA integration"/>
    <property type="evidence" value="ECO:0007669"/>
    <property type="project" value="InterPro"/>
</dbReference>
<dbReference type="SUPFAM" id="SSF53098">
    <property type="entry name" value="Ribonuclease H-like"/>
    <property type="match status" value="1"/>
</dbReference>
<dbReference type="InterPro" id="IPR043502">
    <property type="entry name" value="DNA/RNA_pol_sf"/>
</dbReference>
<comment type="caution">
    <text evidence="2">The sequence shown here is derived from an EMBL/GenBank/DDBJ whole genome shotgun (WGS) entry which is preliminary data.</text>
</comment>
<dbReference type="GO" id="GO:0003676">
    <property type="term" value="F:nucleic acid binding"/>
    <property type="evidence" value="ECO:0007669"/>
    <property type="project" value="InterPro"/>
</dbReference>
<dbReference type="InterPro" id="IPR036397">
    <property type="entry name" value="RNaseH_sf"/>
</dbReference>
<dbReference type="Gene3D" id="3.30.420.10">
    <property type="entry name" value="Ribonuclease H-like superfamily/Ribonuclease H"/>
    <property type="match status" value="1"/>
</dbReference>
<dbReference type="PANTHER" id="PTHR11439:SF467">
    <property type="entry name" value="INTEGRASE CATALYTIC DOMAIN-CONTAINING PROTEIN"/>
    <property type="match status" value="1"/>
</dbReference>
<dbReference type="SUPFAM" id="SSF56672">
    <property type="entry name" value="DNA/RNA polymerases"/>
    <property type="match status" value="1"/>
</dbReference>
<proteinExistence type="predicted"/>
<name>A0A438I962_VITVI</name>
<evidence type="ECO:0000313" key="3">
    <source>
        <dbReference type="Proteomes" id="UP000288805"/>
    </source>
</evidence>
<evidence type="ECO:0000313" key="2">
    <source>
        <dbReference type="EMBL" id="RVW93255.1"/>
    </source>
</evidence>
<dbReference type="InterPro" id="IPR001584">
    <property type="entry name" value="Integrase_cat-core"/>
</dbReference>
<protein>
    <submittedName>
        <fullName evidence="2">Retrovirus-related Pol polyprotein from transposon TNT 1-94</fullName>
    </submittedName>
</protein>
<sequence length="336" mass="38002">MIETQYNAKVRVLRSDNGGEYQSSDLQKYLEGHGIIHQTTCSNTPQQNGVAEQKNRHLLEVVHASLIAAKTPISYWGKAITSAAYLINRTLDYDYHISKDNESGQSELVNQEAGELDMSGQQFGSEDVFTEIPNQSSSVEAIPNNVQEALAIQGKKPVRCRWIYTMKYKADGSIERFKARLVAKGYTQTYGIDYTETFAHVANINTVRNAWCQKAMSEGVQIEEVIVWVEAIPESMVWKVHKVNESFWLSSKYQRLVGRLMYLAHTRPDLAYALSVVSQYMHNPGEQHMNAVMRILRYLKNAPGKGILFAKNVNHQSIEVYTDADWAGVHLVTLPL</sequence>
<reference evidence="2 3" key="1">
    <citation type="journal article" date="2018" name="PLoS Genet.">
        <title>Population sequencing reveals clonal diversity and ancestral inbreeding in the grapevine cultivar Chardonnay.</title>
        <authorList>
            <person name="Roach M.J."/>
            <person name="Johnson D.L."/>
            <person name="Bohlmann J."/>
            <person name="van Vuuren H.J."/>
            <person name="Jones S.J."/>
            <person name="Pretorius I.S."/>
            <person name="Schmidt S.A."/>
            <person name="Borneman A.R."/>
        </authorList>
    </citation>
    <scope>NUCLEOTIDE SEQUENCE [LARGE SCALE GENOMIC DNA]</scope>
    <source>
        <strain evidence="3">cv. Chardonnay</strain>
        <tissue evidence="2">Leaf</tissue>
    </source>
</reference>
<evidence type="ECO:0000259" key="1">
    <source>
        <dbReference type="PROSITE" id="PS50994"/>
    </source>
</evidence>
<feature type="domain" description="Integrase catalytic" evidence="1">
    <location>
        <begin position="1"/>
        <end position="113"/>
    </location>
</feature>
<gene>
    <name evidence="2" type="primary">POLX_173</name>
    <name evidence="2" type="ORF">CK203_022317</name>
</gene>
<dbReference type="InterPro" id="IPR012337">
    <property type="entry name" value="RNaseH-like_sf"/>
</dbReference>
<dbReference type="EMBL" id="QGNW01000130">
    <property type="protein sequence ID" value="RVW93255.1"/>
    <property type="molecule type" value="Genomic_DNA"/>
</dbReference>
<dbReference type="Proteomes" id="UP000288805">
    <property type="component" value="Unassembled WGS sequence"/>
</dbReference>
<accession>A0A438I962</accession>
<dbReference type="Pfam" id="PF07727">
    <property type="entry name" value="RVT_2"/>
    <property type="match status" value="1"/>
</dbReference>
<dbReference type="InterPro" id="IPR013103">
    <property type="entry name" value="RVT_2"/>
</dbReference>
<organism evidence="2 3">
    <name type="scientific">Vitis vinifera</name>
    <name type="common">Grape</name>
    <dbReference type="NCBI Taxonomy" id="29760"/>
    <lineage>
        <taxon>Eukaryota</taxon>
        <taxon>Viridiplantae</taxon>
        <taxon>Streptophyta</taxon>
        <taxon>Embryophyta</taxon>
        <taxon>Tracheophyta</taxon>
        <taxon>Spermatophyta</taxon>
        <taxon>Magnoliopsida</taxon>
        <taxon>eudicotyledons</taxon>
        <taxon>Gunneridae</taxon>
        <taxon>Pentapetalae</taxon>
        <taxon>rosids</taxon>
        <taxon>Vitales</taxon>
        <taxon>Vitaceae</taxon>
        <taxon>Viteae</taxon>
        <taxon>Vitis</taxon>
    </lineage>
</organism>
<dbReference type="PANTHER" id="PTHR11439">
    <property type="entry name" value="GAG-POL-RELATED RETROTRANSPOSON"/>
    <property type="match status" value="1"/>
</dbReference>
<dbReference type="AlphaFoldDB" id="A0A438I962"/>
<dbReference type="PROSITE" id="PS50994">
    <property type="entry name" value="INTEGRASE"/>
    <property type="match status" value="1"/>
</dbReference>